<organism evidence="1 2">
    <name type="scientific">Trachymyrmex cornetzi</name>
    <dbReference type="NCBI Taxonomy" id="471704"/>
    <lineage>
        <taxon>Eukaryota</taxon>
        <taxon>Metazoa</taxon>
        <taxon>Ecdysozoa</taxon>
        <taxon>Arthropoda</taxon>
        <taxon>Hexapoda</taxon>
        <taxon>Insecta</taxon>
        <taxon>Pterygota</taxon>
        <taxon>Neoptera</taxon>
        <taxon>Endopterygota</taxon>
        <taxon>Hymenoptera</taxon>
        <taxon>Apocrita</taxon>
        <taxon>Aculeata</taxon>
        <taxon>Formicoidea</taxon>
        <taxon>Formicidae</taxon>
        <taxon>Myrmicinae</taxon>
        <taxon>Trachymyrmex</taxon>
    </lineage>
</organism>
<keyword evidence="2" id="KW-1185">Reference proteome</keyword>
<protein>
    <submittedName>
        <fullName evidence="1">Uncharacterized protein</fullName>
    </submittedName>
</protein>
<sequence length="301" mass="33781">MARFVAAVDCNHGETAKSERAVGTRISCLRVLFPFRKIDSNRFQFDGRLVTVFERKSAVSEIANVSVHIDLEYTWDSSSASMTDFTPFASFYTPRFSCLSAFFRNFGCVSNVLSLDFPFLLQSSCKRTFETFKEFPGLRDNSVCSNSRALKGISGGVQHHATSKRHSLEESTERSRFATSCMRKACLKRNFEVGGVEAERNVVQGERDSTKRDSVHLAAILDLRKGLLDKQHIRIGLRKASVHSTECCTVKFPNIPISRDEAESENHLSQRGLLSLAAPTSSGSEKTFFADWHPPQEYRSV</sequence>
<reference evidence="1 2" key="1">
    <citation type="submission" date="2015-09" db="EMBL/GenBank/DDBJ databases">
        <title>Trachymyrmex cornetzi WGS genome.</title>
        <authorList>
            <person name="Nygaard S."/>
            <person name="Hu H."/>
            <person name="Boomsma J."/>
            <person name="Zhang G."/>
        </authorList>
    </citation>
    <scope>NUCLEOTIDE SEQUENCE [LARGE SCALE GENOMIC DNA]</scope>
    <source>
        <strain evidence="1">Tcor2-1</strain>
        <tissue evidence="1">Whole body</tissue>
    </source>
</reference>
<evidence type="ECO:0000313" key="2">
    <source>
        <dbReference type="Proteomes" id="UP000078492"/>
    </source>
</evidence>
<gene>
    <name evidence="1" type="ORF">ALC57_08181</name>
</gene>
<proteinExistence type="predicted"/>
<name>A0A195E2V8_9HYME</name>
<evidence type="ECO:0000313" key="1">
    <source>
        <dbReference type="EMBL" id="KYN19416.1"/>
    </source>
</evidence>
<dbReference type="EMBL" id="KQ979709">
    <property type="protein sequence ID" value="KYN19416.1"/>
    <property type="molecule type" value="Genomic_DNA"/>
</dbReference>
<dbReference type="Proteomes" id="UP000078492">
    <property type="component" value="Unassembled WGS sequence"/>
</dbReference>
<dbReference type="AlphaFoldDB" id="A0A195E2V8"/>
<accession>A0A195E2V8</accession>